<proteinExistence type="predicted"/>
<comment type="caution">
    <text evidence="3">The sequence shown here is derived from an EMBL/GenBank/DDBJ whole genome shotgun (WGS) entry which is preliminary data.</text>
</comment>
<feature type="region of interest" description="Disordered" evidence="1">
    <location>
        <begin position="179"/>
        <end position="202"/>
    </location>
</feature>
<sequence length="305" mass="33392">MRYIIPQANLTWNRSTAALDFVNYAERNNPKLIDPTYLDDHMQHFLESLAGMYETEWAYRSEYPVQAVEGAVLGGHIINSLDGVINATMNGSSGAPLVSVFFGERGPLISLFGLMGKFASWMDYELVPRPGASMAIELVDLGTPSLLSTGNMAVRLYYAPRVANVESLRPLYTPMSKSSRPRAFSAGNRAHLTEDPRPDDDAIPYKAFKDSTKRFAFQDRKAMEASCKRSGLGTGPGSRRERIRGCLRTLFRYPAVFAMGGIAGIVVSSAGLAAAMAFGGYSMTKGAVEEEWAETSEEPTQETTV</sequence>
<dbReference type="AlphaFoldDB" id="A0A9P7ZTP8"/>
<dbReference type="SUPFAM" id="SSF53254">
    <property type="entry name" value="Phosphoglycerate mutase-like"/>
    <property type="match status" value="1"/>
</dbReference>
<name>A0A9P7ZTP8_9HYPO</name>
<reference evidence="3" key="1">
    <citation type="journal article" date="2021" name="IMA Fungus">
        <title>Genomic characterization of three marine fungi, including Emericellopsis atlantica sp. nov. with signatures of a generalist lifestyle and marine biomass degradation.</title>
        <authorList>
            <person name="Hagestad O.C."/>
            <person name="Hou L."/>
            <person name="Andersen J.H."/>
            <person name="Hansen E.H."/>
            <person name="Altermark B."/>
            <person name="Li C."/>
            <person name="Kuhnert E."/>
            <person name="Cox R.J."/>
            <person name="Crous P.W."/>
            <person name="Spatafora J.W."/>
            <person name="Lail K."/>
            <person name="Amirebrahimi M."/>
            <person name="Lipzen A."/>
            <person name="Pangilinan J."/>
            <person name="Andreopoulos W."/>
            <person name="Hayes R.D."/>
            <person name="Ng V."/>
            <person name="Grigoriev I.V."/>
            <person name="Jackson S.A."/>
            <person name="Sutton T.D.S."/>
            <person name="Dobson A.D.W."/>
            <person name="Rama T."/>
        </authorList>
    </citation>
    <scope>NUCLEOTIDE SEQUENCE</scope>
    <source>
        <strain evidence="3">TS7</strain>
    </source>
</reference>
<evidence type="ECO:0000313" key="3">
    <source>
        <dbReference type="EMBL" id="KAG9257921.1"/>
    </source>
</evidence>
<dbReference type="EMBL" id="MU251244">
    <property type="protein sequence ID" value="KAG9257921.1"/>
    <property type="molecule type" value="Genomic_DNA"/>
</dbReference>
<keyword evidence="4" id="KW-1185">Reference proteome</keyword>
<keyword evidence="2" id="KW-0812">Transmembrane</keyword>
<dbReference type="OrthoDB" id="258392at2759"/>
<dbReference type="Proteomes" id="UP000887229">
    <property type="component" value="Unassembled WGS sequence"/>
</dbReference>
<evidence type="ECO:0000256" key="2">
    <source>
        <dbReference type="SAM" id="Phobius"/>
    </source>
</evidence>
<organism evidence="3 4">
    <name type="scientific">Emericellopsis atlantica</name>
    <dbReference type="NCBI Taxonomy" id="2614577"/>
    <lineage>
        <taxon>Eukaryota</taxon>
        <taxon>Fungi</taxon>
        <taxon>Dikarya</taxon>
        <taxon>Ascomycota</taxon>
        <taxon>Pezizomycotina</taxon>
        <taxon>Sordariomycetes</taxon>
        <taxon>Hypocreomycetidae</taxon>
        <taxon>Hypocreales</taxon>
        <taxon>Bionectriaceae</taxon>
        <taxon>Emericellopsis</taxon>
    </lineage>
</organism>
<feature type="compositionally biased region" description="Basic and acidic residues" evidence="1">
    <location>
        <begin position="191"/>
        <end position="200"/>
    </location>
</feature>
<dbReference type="Gene3D" id="3.40.50.1240">
    <property type="entry name" value="Phosphoglycerate mutase-like"/>
    <property type="match status" value="1"/>
</dbReference>
<keyword evidence="2" id="KW-1133">Transmembrane helix</keyword>
<dbReference type="InterPro" id="IPR029033">
    <property type="entry name" value="His_PPase_superfam"/>
</dbReference>
<dbReference type="GeneID" id="70295484"/>
<keyword evidence="2" id="KW-0472">Membrane</keyword>
<protein>
    <submittedName>
        <fullName evidence="3">Uncharacterized protein</fullName>
    </submittedName>
</protein>
<evidence type="ECO:0000313" key="4">
    <source>
        <dbReference type="Proteomes" id="UP000887229"/>
    </source>
</evidence>
<feature type="transmembrane region" description="Helical" evidence="2">
    <location>
        <begin position="250"/>
        <end position="278"/>
    </location>
</feature>
<evidence type="ECO:0000256" key="1">
    <source>
        <dbReference type="SAM" id="MobiDB-lite"/>
    </source>
</evidence>
<accession>A0A9P7ZTP8</accession>
<dbReference type="RefSeq" id="XP_046121845.1">
    <property type="nucleotide sequence ID" value="XM_046264581.1"/>
</dbReference>
<gene>
    <name evidence="3" type="ORF">F5Z01DRAFT_670580</name>
</gene>